<sequence>MDAARGEARAAPSSSSRDSTATSSTETLALTVFSATSADDAEREDGQDGATEPLLARDKAALGAFLDEEKALTAAQRPPSRWRRVLPLAGAAVVFGMLVWSSATFIRVLLQQRHGVVPSVTLPSTSDSTNASTLSFTQQYLSDTSNSNVGVIPFPSTLYDPVLRPKPLDHTLSTGRWTPRCLERYIASGVLCDELDGRWKDAPPKLDVIWTWVNGSSAELMADWRNKVAADGGWRIRLRRALQAGAAAVVKHFREHDELRYSMRSALASLPDVSIATLHLVVGDTPAYSPFAPPALDAASPANATRFAQIPHWLGLSNIGLSEPASTVPSLRIPSLLVHPHSELFKSAQPDSDETQAADWRTSVVPSFNSLAIESQLPNLPSTAQTALYLNDDFFLMRTLAFTDLASPLSGPVFRMQRDLLVGGVAPGTSTDDPDGEWKGLGYSNWLLDQRFGKRKRPYLVHVAKTISMPLLREVQLVFHEELSATAEARFRGKAPNEVQPLFLATMYIIERHREALLWSFLVARTDADHSGAYSASERGALLVDLGVDPAEAPQCPLIAVPRPRRDTVRALAEDHAKAGLPNPLETTTEFSSHDGYALLGLETKMPFVYPSREWPALPLSAAPSSDPICVLDIKSCFGDDFVSLDERKVDVSTVFKRVAFEQTHCGDCLMALLVGKSGSRGLGAFLPEEEEAVEVAEMPVVTLPGSMKTRWQDVDYAAPLDGPGTLRQKAAALIQRYSYTLGSSPSSFQSIRYAGPSLSTRLDQLVCPPSGTAPPAFVALNDDIGATSSDALRDIDRRMKEWFEDTWPEKAPSEQ</sequence>
<feature type="region of interest" description="Disordered" evidence="2">
    <location>
        <begin position="1"/>
        <end position="53"/>
    </location>
</feature>
<protein>
    <submittedName>
        <fullName evidence="5">RHTO0S25e00232g1_1</fullName>
    </submittedName>
</protein>
<reference evidence="5" key="1">
    <citation type="journal article" date="2014" name="Genome Announc.">
        <title>Draft genome sequence of Rhodosporidium toruloides CECT1137, an oleaginous yeast of biotechnological interest.</title>
        <authorList>
            <person name="Morin N."/>
            <person name="Calcas X."/>
            <person name="Devillers H."/>
            <person name="Durrens P."/>
            <person name="Sherman D.J."/>
            <person name="Nicaud J.-M."/>
            <person name="Neuveglise C."/>
        </authorList>
    </citation>
    <scope>NUCLEOTIDE SEQUENCE</scope>
    <source>
        <strain evidence="5">CECT1137</strain>
    </source>
</reference>
<dbReference type="GO" id="GO:0005794">
    <property type="term" value="C:Golgi apparatus"/>
    <property type="evidence" value="ECO:0007669"/>
    <property type="project" value="TreeGrafter"/>
</dbReference>
<organism evidence="5">
    <name type="scientific">Rhodotorula toruloides</name>
    <name type="common">Yeast</name>
    <name type="synonym">Rhodosporidium toruloides</name>
    <dbReference type="NCBI Taxonomy" id="5286"/>
    <lineage>
        <taxon>Eukaryota</taxon>
        <taxon>Fungi</taxon>
        <taxon>Dikarya</taxon>
        <taxon>Basidiomycota</taxon>
        <taxon>Pucciniomycotina</taxon>
        <taxon>Microbotryomycetes</taxon>
        <taxon>Sporidiobolales</taxon>
        <taxon>Sporidiobolaceae</taxon>
        <taxon>Rhodotorula</taxon>
    </lineage>
</organism>
<evidence type="ECO:0000259" key="4">
    <source>
        <dbReference type="Pfam" id="PF17102"/>
    </source>
</evidence>
<keyword evidence="3" id="KW-0812">Transmembrane</keyword>
<dbReference type="PANTHER" id="PTHR24045">
    <property type="match status" value="1"/>
</dbReference>
<keyword evidence="1" id="KW-0808">Transferase</keyword>
<feature type="compositionally biased region" description="Low complexity" evidence="2">
    <location>
        <begin position="9"/>
        <end position="31"/>
    </location>
</feature>
<dbReference type="InterPro" id="IPR047141">
    <property type="entry name" value="Stealth"/>
</dbReference>
<evidence type="ECO:0000256" key="3">
    <source>
        <dbReference type="SAM" id="Phobius"/>
    </source>
</evidence>
<evidence type="ECO:0000256" key="2">
    <source>
        <dbReference type="SAM" id="MobiDB-lite"/>
    </source>
</evidence>
<dbReference type="InterPro" id="IPR031357">
    <property type="entry name" value="Stealth_CR3"/>
</dbReference>
<evidence type="ECO:0000256" key="1">
    <source>
        <dbReference type="ARBA" id="ARBA00022679"/>
    </source>
</evidence>
<feature type="transmembrane region" description="Helical" evidence="3">
    <location>
        <begin position="85"/>
        <end position="110"/>
    </location>
</feature>
<dbReference type="OrthoDB" id="263283at2759"/>
<dbReference type="PANTHER" id="PTHR24045:SF0">
    <property type="entry name" value="N-ACETYLGLUCOSAMINE-1-PHOSPHOTRANSFERASE SUBUNITS ALPHA_BETA"/>
    <property type="match status" value="1"/>
</dbReference>
<dbReference type="EMBL" id="LK052960">
    <property type="protein sequence ID" value="CDR49275.1"/>
    <property type="molecule type" value="Genomic_DNA"/>
</dbReference>
<dbReference type="AlphaFoldDB" id="A0A061BQC7"/>
<dbReference type="GO" id="GO:0003976">
    <property type="term" value="F:UDP-N-acetylglucosamine-lysosomal-enzyme N-acetylglucosaminephosphotransferase activity"/>
    <property type="evidence" value="ECO:0007669"/>
    <property type="project" value="TreeGrafter"/>
</dbReference>
<gene>
    <name evidence="5" type="ORF">RHTO0S_25e00232g</name>
</gene>
<accession>A0A061BQC7</accession>
<evidence type="ECO:0000313" key="5">
    <source>
        <dbReference type="EMBL" id="CDR49275.1"/>
    </source>
</evidence>
<feature type="domain" description="Stealth protein CR3 conserved region 3" evidence="4">
    <location>
        <begin position="462"/>
        <end position="511"/>
    </location>
</feature>
<keyword evidence="3" id="KW-1133">Transmembrane helix</keyword>
<name>A0A061BQC7_RHOTO</name>
<proteinExistence type="predicted"/>
<keyword evidence="3" id="KW-0472">Membrane</keyword>
<dbReference type="GO" id="GO:0046835">
    <property type="term" value="P:carbohydrate phosphorylation"/>
    <property type="evidence" value="ECO:0007669"/>
    <property type="project" value="TreeGrafter"/>
</dbReference>
<dbReference type="Pfam" id="PF17102">
    <property type="entry name" value="Stealth_CR3"/>
    <property type="match status" value="1"/>
</dbReference>